<evidence type="ECO:0000313" key="2">
    <source>
        <dbReference type="Proteomes" id="UP000001555"/>
    </source>
</evidence>
<dbReference type="AlphaFoldDB" id="A0A1S4KLP7"/>
<accession>A0A1S4KLP7</accession>
<evidence type="ECO:0000313" key="1">
    <source>
        <dbReference type="EnsemblMetazoa" id="ISCW001374-PA"/>
    </source>
</evidence>
<reference evidence="2" key="1">
    <citation type="submission" date="2008-03" db="EMBL/GenBank/DDBJ databases">
        <title>Annotation of Ixodes scapularis.</title>
        <authorList>
            <consortium name="Ixodes scapularis Genome Project Consortium"/>
            <person name="Caler E."/>
            <person name="Hannick L.I."/>
            <person name="Bidwell S."/>
            <person name="Joardar V."/>
            <person name="Thiagarajan M."/>
            <person name="Amedeo P."/>
            <person name="Galinsky K.J."/>
            <person name="Schobel S."/>
            <person name="Inman J."/>
            <person name="Hostetler J."/>
            <person name="Miller J."/>
            <person name="Hammond M."/>
            <person name="Megy K."/>
            <person name="Lawson D."/>
            <person name="Kodira C."/>
            <person name="Sutton G."/>
            <person name="Meyer J."/>
            <person name="Hill C.A."/>
            <person name="Birren B."/>
            <person name="Nene V."/>
            <person name="Collins F."/>
            <person name="Alarcon-Chaidez F."/>
            <person name="Wikel S."/>
            <person name="Strausberg R."/>
        </authorList>
    </citation>
    <scope>NUCLEOTIDE SEQUENCE [LARGE SCALE GENOMIC DNA]</scope>
    <source>
        <strain evidence="2">Wikel</strain>
    </source>
</reference>
<dbReference type="EnsemblMetazoa" id="ISCW001374-RA">
    <property type="protein sequence ID" value="ISCW001374-PA"/>
    <property type="gene ID" value="ISCW001374"/>
</dbReference>
<dbReference type="InParanoid" id="A0A1S4KLP7"/>
<reference evidence="1" key="2">
    <citation type="submission" date="2020-05" db="UniProtKB">
        <authorList>
            <consortium name="EnsemblMetazoa"/>
        </authorList>
    </citation>
    <scope>IDENTIFICATION</scope>
    <source>
        <strain evidence="1">wikel</strain>
    </source>
</reference>
<dbReference type="VEuPathDB" id="VectorBase:ISCW001374"/>
<dbReference type="Proteomes" id="UP000001555">
    <property type="component" value="Unassembled WGS sequence"/>
</dbReference>
<dbReference type="EMBL" id="ABJB010244804">
    <property type="status" value="NOT_ANNOTATED_CDS"/>
    <property type="molecule type" value="Genomic_DNA"/>
</dbReference>
<proteinExistence type="predicted"/>
<dbReference type="VEuPathDB" id="VectorBase:ISCI001374"/>
<keyword evidence="2" id="KW-1185">Reference proteome</keyword>
<sequence length="73" mass="7666">TCPGGTPRCSPSTPAPRGPRSAMHIYNALGMAGLPPAPLPGRARQTLRPGMRPPVAALPPFRQRGVDTQGKRN</sequence>
<name>A0A1S4KLP7_IXOSC</name>
<protein>
    <submittedName>
        <fullName evidence="1">Uncharacterized protein</fullName>
    </submittedName>
</protein>
<organism evidence="1 2">
    <name type="scientific">Ixodes scapularis</name>
    <name type="common">Black-legged tick</name>
    <name type="synonym">Deer tick</name>
    <dbReference type="NCBI Taxonomy" id="6945"/>
    <lineage>
        <taxon>Eukaryota</taxon>
        <taxon>Metazoa</taxon>
        <taxon>Ecdysozoa</taxon>
        <taxon>Arthropoda</taxon>
        <taxon>Chelicerata</taxon>
        <taxon>Arachnida</taxon>
        <taxon>Acari</taxon>
        <taxon>Parasitiformes</taxon>
        <taxon>Ixodida</taxon>
        <taxon>Ixodoidea</taxon>
        <taxon>Ixodidae</taxon>
        <taxon>Ixodinae</taxon>
        <taxon>Ixodes</taxon>
    </lineage>
</organism>